<dbReference type="Gene3D" id="2.160.20.20">
    <property type="match status" value="2"/>
</dbReference>
<dbReference type="Pfam" id="PF12951">
    <property type="entry name" value="PATR"/>
    <property type="match status" value="6"/>
</dbReference>
<dbReference type="EMBL" id="BMCT01000015">
    <property type="protein sequence ID" value="GGF89502.1"/>
    <property type="molecule type" value="Genomic_DNA"/>
</dbReference>
<feature type="signal peptide" evidence="2">
    <location>
        <begin position="1"/>
        <end position="18"/>
    </location>
</feature>
<dbReference type="SMART" id="SM00869">
    <property type="entry name" value="Autotransporter"/>
    <property type="match status" value="1"/>
</dbReference>
<evidence type="ECO:0000259" key="3">
    <source>
        <dbReference type="PROSITE" id="PS51208"/>
    </source>
</evidence>
<dbReference type="InterPro" id="IPR013425">
    <property type="entry name" value="Autotrns_rpt"/>
</dbReference>
<organism evidence="4 5">
    <name type="scientific">Azorhizobium oxalatiphilum</name>
    <dbReference type="NCBI Taxonomy" id="980631"/>
    <lineage>
        <taxon>Bacteria</taxon>
        <taxon>Pseudomonadati</taxon>
        <taxon>Pseudomonadota</taxon>
        <taxon>Alphaproteobacteria</taxon>
        <taxon>Hyphomicrobiales</taxon>
        <taxon>Xanthobacteraceae</taxon>
        <taxon>Azorhizobium</taxon>
    </lineage>
</organism>
<reference evidence="4" key="1">
    <citation type="journal article" date="2014" name="Int. J. Syst. Evol. Microbiol.">
        <title>Complete genome sequence of Corynebacterium casei LMG S-19264T (=DSM 44701T), isolated from a smear-ripened cheese.</title>
        <authorList>
            <consortium name="US DOE Joint Genome Institute (JGI-PGF)"/>
            <person name="Walter F."/>
            <person name="Albersmeier A."/>
            <person name="Kalinowski J."/>
            <person name="Ruckert C."/>
        </authorList>
    </citation>
    <scope>NUCLEOTIDE SEQUENCE</scope>
    <source>
        <strain evidence="4">CCM 7897</strain>
    </source>
</reference>
<keyword evidence="1 2" id="KW-0732">Signal</keyword>
<comment type="caution">
    <text evidence="4">The sequence shown here is derived from an EMBL/GenBank/DDBJ whole genome shotgun (WGS) entry which is preliminary data.</text>
</comment>
<sequence>MSSTALVGVALGAAPSMAQTVAGASAALPAPGESITLTGADIDPDAAVFAGSGAPAGTFIFNGTSSLRGDIYVNGASVRAVTEGGFGSGTIHMIDPTAVYGITGIYSNDIDLAAIDTRNDPATLRAEAGVTATLTGSITESLAGQNLVFEGVDGSGFVLTNGANLWTGITTIRSGTLTGTTASIGGSTLNLDDGSLVLDQAASGTFAQNISGTGNVTVRGLAAGQMLTFSGTSDIEGRIEVTDASHIAISGAFSSSVTTGILLSGAGSSLDVMAGGSIGTTVLGTADHQTITNFGTITARDNQSAVTTTGSDAVIVNGAGGTIIGGGKEAGTGVSLTGGGSITNSGTISAQGYIAIYLNGESAVLTNNSGGIIGGENSPPSVVGDAANITINNAGTMFGVFLRGGGAATITNSGIIDVNATLFGVSVEGVGTLINSGQIFAGQSVQFLGAGSGVVNQKEGEIFSYSPIAITINGSVDNSGYIGSNGDRRNGSIVFNGASGSLINNVDGVIENVINGLSITSFTNEFRLVNYGNIIGAVVMLGDAESPRNITIINTGSIAETENKNDPYILSASANEISFDNSGSITAASIGGVNFDGNLTAINRASGIVSSNFDTVSMSNGSFVNQGTIRSLSSSAVVISGGAFTNSGVVDGGGRAGVEMYQGSLTNQAGGTIIGSETSVDLRSSTSATANLEAGSTTTGDIRARGTGTFHVTIAGTLNGSYLGRDLDEDDGVDVLTVATSAAISGILDGGGNEDSLILVGEGAATLGMVAHFENATLNGTGSWTLGAANDVASWTVNAGTLISGGEIAGSASVVLAAGGTLQLSGDQSVARIRGTGTIALADHSLSLLEGTSVFDGSVNGTGTLVIDGANLVFGGIASHTGSTEVRSGTLSGGGRITGDVFIENGAHLAGTQGTTLSMGALDLSAGAQIDVTLGTPSDAALFDIAGNLTLDGTLNITATLGFGAGVYRLFNYGGTLTDNGLTIGTTTGAAAADLLIQTQVPGAVNLINGAGAALVFWDGGDASGHFNDVVDGGSGRWSVGGENWTDAGGALNGPMLPAPGYAVFQGTSGTVTVDTGAGAVSTTGMQFAVDGYTLAGDALTLVGDRAILRVGDGTAAGAGYQATISASLIGTSGVEKTDYGTLILTGANTYTGGTTISGGTLQLGDGLTNGSILGDVVNNGTLAFDLAGDTSFAGTISGAGALTLQGWGTLSLTGANSYAGGTAVNNGTLQIAQAEALGAGGLTLSDNATLRASGTFTYGGAVTLVTRERFTRAEGPVSATVEVDPSQTLTLSGVISGEGALTKTGEGLLILTGNNTYTGLTTIDAGTLQIGNGGTKGSIVGDVVNNATLVFNRSDTYTFTGAITGDGAVTFMGGGTVLFSSPYTGAVTVEQSVVTLVEGSSTTSPFTVNSGGTIGGSATIGGLTVNAGGTAAPGYSPGTITVTGPVTFNSGSVYLVDVTPTGAHDLIIASGAVTLSSGASVAVNPTAGRYAASSTVTILTTSSTLTGTFGSVSSNYAFLSPELSYDAQNVYLTLVYSGTDFSTYARTPNQYRTAEAAQVLGAGNIVFDTIVGLPEADVAPAFDKLSGEIYASVGTVIQQEAGYLREAVGTRLRQSVTASGTGALSYAARAAGPATAQLSRDLTPTLWMQGYGGWGNAFGNGNAASISSSVGGVFGGLDVGVADGVRAGLVAGFSQTHFDVDGRGSSGSMDNYDIGFYAGGQFGALALRGGVSYTWHDVSVSRSVLFPGFGGFTKGGDTVGTTQVFGEVGYGVDVGAYAFEPFVGLAYVNLSSGSLSENGPMMSGAELNVSTGSMDTVYSTLGLRVTTSMTLGGHTLTPSASIGWQHAFGDTSPVANMVFQNGALPFQVSGVPVAEDALLVGAGLAYDLSDIATLQVNYTGQLAGTAAQNAVSAQFSLKF</sequence>
<protein>
    <submittedName>
        <fullName evidence="4">Outer membrane autotransporter barrel domain-containing protein</fullName>
    </submittedName>
</protein>
<dbReference type="Gene3D" id="2.40.128.130">
    <property type="entry name" value="Autotransporter beta-domain"/>
    <property type="match status" value="1"/>
</dbReference>
<accession>A0A917FJT7</accession>
<name>A0A917FJT7_9HYPH</name>
<feature type="chain" id="PRO_5037525352" evidence="2">
    <location>
        <begin position="19"/>
        <end position="1920"/>
    </location>
</feature>
<evidence type="ECO:0000313" key="4">
    <source>
        <dbReference type="EMBL" id="GGF89502.1"/>
    </source>
</evidence>
<evidence type="ECO:0000256" key="1">
    <source>
        <dbReference type="ARBA" id="ARBA00022729"/>
    </source>
</evidence>
<reference evidence="4" key="2">
    <citation type="submission" date="2020-09" db="EMBL/GenBank/DDBJ databases">
        <authorList>
            <person name="Sun Q."/>
            <person name="Sedlacek I."/>
        </authorList>
    </citation>
    <scope>NUCLEOTIDE SEQUENCE</scope>
    <source>
        <strain evidence="4">CCM 7897</strain>
    </source>
</reference>
<dbReference type="SUPFAM" id="SSF51126">
    <property type="entry name" value="Pectin lyase-like"/>
    <property type="match status" value="3"/>
</dbReference>
<dbReference type="NCBIfam" id="TIGR02601">
    <property type="entry name" value="autotrns_rpt"/>
    <property type="match status" value="3"/>
</dbReference>
<proteinExistence type="predicted"/>
<dbReference type="Proteomes" id="UP000606044">
    <property type="component" value="Unassembled WGS sequence"/>
</dbReference>
<dbReference type="PROSITE" id="PS51208">
    <property type="entry name" value="AUTOTRANSPORTER"/>
    <property type="match status" value="1"/>
</dbReference>
<feature type="domain" description="Autotransporter" evidence="3">
    <location>
        <begin position="1640"/>
        <end position="1920"/>
    </location>
</feature>
<dbReference type="InterPro" id="IPR036709">
    <property type="entry name" value="Autotransporte_beta_dom_sf"/>
</dbReference>
<dbReference type="InterPro" id="IPR005546">
    <property type="entry name" value="Autotransporte_beta"/>
</dbReference>
<evidence type="ECO:0000256" key="2">
    <source>
        <dbReference type="SAM" id="SignalP"/>
    </source>
</evidence>
<dbReference type="InterPro" id="IPR012332">
    <property type="entry name" value="Autotransporter_pectin_lyase_C"/>
</dbReference>
<keyword evidence="5" id="KW-1185">Reference proteome</keyword>
<dbReference type="Pfam" id="PF03797">
    <property type="entry name" value="Autotransporter"/>
    <property type="match status" value="1"/>
</dbReference>
<dbReference type="InterPro" id="IPR011050">
    <property type="entry name" value="Pectin_lyase_fold/virulence"/>
</dbReference>
<dbReference type="SUPFAM" id="SSF103515">
    <property type="entry name" value="Autotransporter"/>
    <property type="match status" value="1"/>
</dbReference>
<gene>
    <name evidence="4" type="ORF">GCM10007301_56780</name>
</gene>
<evidence type="ECO:0000313" key="5">
    <source>
        <dbReference type="Proteomes" id="UP000606044"/>
    </source>
</evidence>